<keyword evidence="1" id="KW-0732">Signal</keyword>
<dbReference type="Proteomes" id="UP001500353">
    <property type="component" value="Unassembled WGS sequence"/>
</dbReference>
<proteinExistence type="predicted"/>
<dbReference type="EMBL" id="BAABHX010000006">
    <property type="protein sequence ID" value="GAA5097715.1"/>
    <property type="molecule type" value="Genomic_DNA"/>
</dbReference>
<organism evidence="2 3">
    <name type="scientific">Chryseobacterium ginsengisoli</name>
    <dbReference type="NCBI Taxonomy" id="363853"/>
    <lineage>
        <taxon>Bacteria</taxon>
        <taxon>Pseudomonadati</taxon>
        <taxon>Bacteroidota</taxon>
        <taxon>Flavobacteriia</taxon>
        <taxon>Flavobacteriales</taxon>
        <taxon>Weeksellaceae</taxon>
        <taxon>Chryseobacterium group</taxon>
        <taxon>Chryseobacterium</taxon>
    </lineage>
</organism>
<gene>
    <name evidence="2" type="ORF">GCM10023210_33030</name>
</gene>
<evidence type="ECO:0000313" key="3">
    <source>
        <dbReference type="Proteomes" id="UP001500353"/>
    </source>
</evidence>
<comment type="caution">
    <text evidence="2">The sequence shown here is derived from an EMBL/GenBank/DDBJ whole genome shotgun (WGS) entry which is preliminary data.</text>
</comment>
<sequence length="166" mass="19356">MKSLVLKVSLIINLLFIYNCKAQTATTSDYIAFYNDIAPKLNSIVPNKTQFYGQNFSNFYNELQNKNIDIISLNYDTKINPGTKYYILNLFLTNMKMWSIASDNDYQLLCISITFENKIPKQIETLAEQNNMQWTYNIQQFFANMKIEKIEFIGLNGYDSTDNSLK</sequence>
<name>A0ABP9MJK7_9FLAO</name>
<feature type="signal peptide" evidence="1">
    <location>
        <begin position="1"/>
        <end position="22"/>
    </location>
</feature>
<protein>
    <submittedName>
        <fullName evidence="2">Uncharacterized protein</fullName>
    </submittedName>
</protein>
<evidence type="ECO:0000313" key="2">
    <source>
        <dbReference type="EMBL" id="GAA5097715.1"/>
    </source>
</evidence>
<dbReference type="RefSeq" id="WP_345206596.1">
    <property type="nucleotide sequence ID" value="NZ_BAABHX010000006.1"/>
</dbReference>
<accession>A0ABP9MJK7</accession>
<feature type="chain" id="PRO_5047479648" evidence="1">
    <location>
        <begin position="23"/>
        <end position="166"/>
    </location>
</feature>
<keyword evidence="3" id="KW-1185">Reference proteome</keyword>
<reference evidence="3" key="1">
    <citation type="journal article" date="2019" name="Int. J. Syst. Evol. Microbiol.">
        <title>The Global Catalogue of Microorganisms (GCM) 10K type strain sequencing project: providing services to taxonomists for standard genome sequencing and annotation.</title>
        <authorList>
            <consortium name="The Broad Institute Genomics Platform"/>
            <consortium name="The Broad Institute Genome Sequencing Center for Infectious Disease"/>
            <person name="Wu L."/>
            <person name="Ma J."/>
        </authorList>
    </citation>
    <scope>NUCLEOTIDE SEQUENCE [LARGE SCALE GENOMIC DNA]</scope>
    <source>
        <strain evidence="3">JCM 18019</strain>
    </source>
</reference>
<evidence type="ECO:0000256" key="1">
    <source>
        <dbReference type="SAM" id="SignalP"/>
    </source>
</evidence>